<dbReference type="Gene3D" id="1.10.3730.20">
    <property type="match status" value="1"/>
</dbReference>
<feature type="transmembrane region" description="Helical" evidence="6">
    <location>
        <begin position="251"/>
        <end position="271"/>
    </location>
</feature>
<accession>A0A0H2MFT9</accession>
<feature type="domain" description="EamA" evidence="7">
    <location>
        <begin position="14"/>
        <end position="145"/>
    </location>
</feature>
<comment type="subcellular location">
    <subcellularLocation>
        <location evidence="1">Membrane</location>
        <topology evidence="1">Multi-pass membrane protein</topology>
    </subcellularLocation>
</comment>
<dbReference type="InterPro" id="IPR000620">
    <property type="entry name" value="EamA_dom"/>
</dbReference>
<name>A0A0H2MFT9_9PROT</name>
<dbReference type="RefSeq" id="WP_047765322.1">
    <property type="nucleotide sequence ID" value="NZ_LAQL01000012.1"/>
</dbReference>
<dbReference type="OrthoDB" id="7743310at2"/>
<dbReference type="InterPro" id="IPR050638">
    <property type="entry name" value="AA-Vitamin_Transporters"/>
</dbReference>
<dbReference type="AlphaFoldDB" id="A0A0H2MFT9"/>
<gene>
    <name evidence="8" type="ORF">WH96_16480</name>
</gene>
<evidence type="ECO:0000256" key="5">
    <source>
        <dbReference type="ARBA" id="ARBA00023136"/>
    </source>
</evidence>
<feature type="transmembrane region" description="Helical" evidence="6">
    <location>
        <begin position="12"/>
        <end position="32"/>
    </location>
</feature>
<feature type="transmembrane region" description="Helical" evidence="6">
    <location>
        <begin position="188"/>
        <end position="208"/>
    </location>
</feature>
<dbReference type="PANTHER" id="PTHR32322:SF2">
    <property type="entry name" value="EAMA DOMAIN-CONTAINING PROTEIN"/>
    <property type="match status" value="1"/>
</dbReference>
<feature type="transmembrane region" description="Helical" evidence="6">
    <location>
        <begin position="220"/>
        <end position="239"/>
    </location>
</feature>
<reference evidence="8 9" key="1">
    <citation type="submission" date="2015-03" db="EMBL/GenBank/DDBJ databases">
        <title>Genome Sequence of Kiloniella spongiae MEBiC09566, isolated from a marine sponge.</title>
        <authorList>
            <person name="Shao Z."/>
            <person name="Wang L."/>
            <person name="Li X."/>
        </authorList>
    </citation>
    <scope>NUCLEOTIDE SEQUENCE [LARGE SCALE GENOMIC DNA]</scope>
    <source>
        <strain evidence="8 9">MEBiC09566</strain>
    </source>
</reference>
<keyword evidence="4 6" id="KW-1133">Transmembrane helix</keyword>
<evidence type="ECO:0000256" key="1">
    <source>
        <dbReference type="ARBA" id="ARBA00004141"/>
    </source>
</evidence>
<feature type="transmembrane region" description="Helical" evidence="6">
    <location>
        <begin position="76"/>
        <end position="97"/>
    </location>
</feature>
<dbReference type="STRING" id="1489064.WH96_16480"/>
<organism evidence="8 9">
    <name type="scientific">Kiloniella spongiae</name>
    <dbReference type="NCBI Taxonomy" id="1489064"/>
    <lineage>
        <taxon>Bacteria</taxon>
        <taxon>Pseudomonadati</taxon>
        <taxon>Pseudomonadota</taxon>
        <taxon>Alphaproteobacteria</taxon>
        <taxon>Rhodospirillales</taxon>
        <taxon>Kiloniellaceae</taxon>
        <taxon>Kiloniella</taxon>
    </lineage>
</organism>
<evidence type="ECO:0000313" key="9">
    <source>
        <dbReference type="Proteomes" id="UP000035444"/>
    </source>
</evidence>
<feature type="domain" description="EamA" evidence="7">
    <location>
        <begin position="159"/>
        <end position="291"/>
    </location>
</feature>
<sequence length="301" mass="31550">MDQVLKSEQSTLTMGIIYGLMAALLWGAWPVVSSLGLQNQTLTPYDITALRFGVAGTILLPLILKRGFKGIGLPGGLLFAFGAGAPYMLLTVTGLNFAPASHMGIIAPSCMMTLSTIGGWFILGDRPDRNRLLGLGVIILGVALLGWSGLAMAGDNQWMGHLLFVAGGGCWACYTVGTKYFKADPLHATALVAVLSMVIYLPLYFIFGDPQIFVAPIKETLFQAAFQGIGSAVLALLFYTKAVALLGAAKGAVFAALVPGIAVILALPVLGEIPTTIEIIGVSIVTIGMIGALGLIKVRKR</sequence>
<comment type="similarity">
    <text evidence="2">Belongs to the EamA transporter family.</text>
</comment>
<evidence type="ECO:0000256" key="6">
    <source>
        <dbReference type="SAM" id="Phobius"/>
    </source>
</evidence>
<comment type="caution">
    <text evidence="8">The sequence shown here is derived from an EMBL/GenBank/DDBJ whole genome shotgun (WGS) entry which is preliminary data.</text>
</comment>
<dbReference type="EMBL" id="LAQL01000012">
    <property type="protein sequence ID" value="KLN59642.1"/>
    <property type="molecule type" value="Genomic_DNA"/>
</dbReference>
<evidence type="ECO:0000256" key="4">
    <source>
        <dbReference type="ARBA" id="ARBA00022989"/>
    </source>
</evidence>
<keyword evidence="3 6" id="KW-0812">Transmembrane</keyword>
<dbReference type="PANTHER" id="PTHR32322">
    <property type="entry name" value="INNER MEMBRANE TRANSPORTER"/>
    <property type="match status" value="1"/>
</dbReference>
<proteinExistence type="inferred from homology"/>
<dbReference type="Pfam" id="PF00892">
    <property type="entry name" value="EamA"/>
    <property type="match status" value="2"/>
</dbReference>
<evidence type="ECO:0000256" key="2">
    <source>
        <dbReference type="ARBA" id="ARBA00007362"/>
    </source>
</evidence>
<feature type="transmembrane region" description="Helical" evidence="6">
    <location>
        <begin position="44"/>
        <end position="64"/>
    </location>
</feature>
<evidence type="ECO:0000313" key="8">
    <source>
        <dbReference type="EMBL" id="KLN59642.1"/>
    </source>
</evidence>
<dbReference type="InterPro" id="IPR037185">
    <property type="entry name" value="EmrE-like"/>
</dbReference>
<feature type="transmembrane region" description="Helical" evidence="6">
    <location>
        <begin position="158"/>
        <end position="176"/>
    </location>
</feature>
<feature type="transmembrane region" description="Helical" evidence="6">
    <location>
        <begin position="132"/>
        <end position="152"/>
    </location>
</feature>
<dbReference type="SUPFAM" id="SSF103481">
    <property type="entry name" value="Multidrug resistance efflux transporter EmrE"/>
    <property type="match status" value="2"/>
</dbReference>
<feature type="transmembrane region" description="Helical" evidence="6">
    <location>
        <begin position="103"/>
        <end position="123"/>
    </location>
</feature>
<evidence type="ECO:0000256" key="3">
    <source>
        <dbReference type="ARBA" id="ARBA00022692"/>
    </source>
</evidence>
<protein>
    <recommendedName>
        <fullName evidence="7">EamA domain-containing protein</fullName>
    </recommendedName>
</protein>
<evidence type="ECO:0000259" key="7">
    <source>
        <dbReference type="Pfam" id="PF00892"/>
    </source>
</evidence>
<dbReference type="Proteomes" id="UP000035444">
    <property type="component" value="Unassembled WGS sequence"/>
</dbReference>
<dbReference type="GO" id="GO:0016020">
    <property type="term" value="C:membrane"/>
    <property type="evidence" value="ECO:0007669"/>
    <property type="project" value="UniProtKB-SubCell"/>
</dbReference>
<keyword evidence="5 6" id="KW-0472">Membrane</keyword>
<keyword evidence="9" id="KW-1185">Reference proteome</keyword>
<feature type="transmembrane region" description="Helical" evidence="6">
    <location>
        <begin position="277"/>
        <end position="296"/>
    </location>
</feature>